<dbReference type="GO" id="GO:0005975">
    <property type="term" value="P:carbohydrate metabolic process"/>
    <property type="evidence" value="ECO:0007669"/>
    <property type="project" value="InterPro"/>
</dbReference>
<reference evidence="3 4" key="1">
    <citation type="submission" date="2018-05" db="EMBL/GenBank/DDBJ databases">
        <title>The Hungate 1000. A catalogue of reference genomes from the rumen microbiome.</title>
        <authorList>
            <person name="Kelly W."/>
        </authorList>
    </citation>
    <scope>NUCLEOTIDE SEQUENCE [LARGE SCALE GENOMIC DNA]</scope>
    <source>
        <strain evidence="3 4">NLAE-zl-C242</strain>
    </source>
</reference>
<dbReference type="AlphaFoldDB" id="A0A2Y9BEN7"/>
<dbReference type="Proteomes" id="UP000245845">
    <property type="component" value="Unassembled WGS sequence"/>
</dbReference>
<dbReference type="Gene3D" id="3.40.1400.10">
    <property type="entry name" value="Sugar-phosphate isomerase, RpiB/LacA/LacB"/>
    <property type="match status" value="1"/>
</dbReference>
<dbReference type="InterPro" id="IPR051812">
    <property type="entry name" value="SPI_LacAB/RpiB"/>
</dbReference>
<dbReference type="InterPro" id="IPR003500">
    <property type="entry name" value="RpiB_LacA_LacB"/>
</dbReference>
<dbReference type="NCBIfam" id="NF004051">
    <property type="entry name" value="PRK05571.1"/>
    <property type="match status" value="1"/>
</dbReference>
<evidence type="ECO:0000313" key="3">
    <source>
        <dbReference type="EMBL" id="PWJ28605.1"/>
    </source>
</evidence>
<protein>
    <submittedName>
        <fullName evidence="3">Ribose 5-phosphate isomerase B</fullName>
    </submittedName>
</protein>
<comment type="similarity">
    <text evidence="1">Belongs to the LacAB/RpiB family.</text>
</comment>
<name>A0A2Y9BEN7_9FIRM</name>
<evidence type="ECO:0000313" key="4">
    <source>
        <dbReference type="Proteomes" id="UP000245845"/>
    </source>
</evidence>
<dbReference type="OrthoDB" id="1778624at2"/>
<dbReference type="SUPFAM" id="SSF89623">
    <property type="entry name" value="Ribose/Galactose isomerase RpiB/AlsB"/>
    <property type="match status" value="1"/>
</dbReference>
<dbReference type="PANTHER" id="PTHR43732">
    <property type="entry name" value="RIBOSE 5-PHOSPHATE ISOMERASE-RELATED"/>
    <property type="match status" value="1"/>
</dbReference>
<keyword evidence="4" id="KW-1185">Reference proteome</keyword>
<dbReference type="NCBIfam" id="TIGR00689">
    <property type="entry name" value="rpiB_lacA_lacB"/>
    <property type="match status" value="1"/>
</dbReference>
<dbReference type="PIRSF" id="PIRSF005384">
    <property type="entry name" value="RpiB_LacA_B"/>
    <property type="match status" value="1"/>
</dbReference>
<evidence type="ECO:0000256" key="2">
    <source>
        <dbReference type="ARBA" id="ARBA00023235"/>
    </source>
</evidence>
<dbReference type="PANTHER" id="PTHR43732:SF1">
    <property type="entry name" value="RIBOSE 5-PHOSPHATE ISOMERASE"/>
    <property type="match status" value="1"/>
</dbReference>
<accession>A0A2Y9BEN7</accession>
<gene>
    <name evidence="3" type="ORF">A8806_108120</name>
</gene>
<dbReference type="GO" id="GO:0016861">
    <property type="term" value="F:intramolecular oxidoreductase activity, interconverting aldoses and ketoses"/>
    <property type="evidence" value="ECO:0007669"/>
    <property type="project" value="UniProtKB-ARBA"/>
</dbReference>
<organism evidence="3 4">
    <name type="scientific">Faecalicatena orotica</name>
    <dbReference type="NCBI Taxonomy" id="1544"/>
    <lineage>
        <taxon>Bacteria</taxon>
        <taxon>Bacillati</taxon>
        <taxon>Bacillota</taxon>
        <taxon>Clostridia</taxon>
        <taxon>Lachnospirales</taxon>
        <taxon>Lachnospiraceae</taxon>
        <taxon>Faecalicatena</taxon>
    </lineage>
</organism>
<comment type="caution">
    <text evidence="3">The sequence shown here is derived from an EMBL/GenBank/DDBJ whole genome shotgun (WGS) entry which is preliminary data.</text>
</comment>
<evidence type="ECO:0000256" key="1">
    <source>
        <dbReference type="ARBA" id="ARBA00008754"/>
    </source>
</evidence>
<proteinExistence type="inferred from homology"/>
<dbReference type="InterPro" id="IPR036569">
    <property type="entry name" value="RpiB_LacA_LacB_sf"/>
</dbReference>
<dbReference type="RefSeq" id="WP_109731787.1">
    <property type="nucleotide sequence ID" value="NZ_BAAACK010000003.1"/>
</dbReference>
<dbReference type="EMBL" id="QGDL01000008">
    <property type="protein sequence ID" value="PWJ28605.1"/>
    <property type="molecule type" value="Genomic_DNA"/>
</dbReference>
<sequence>MSQKLSVIIGCDGSGFPLKKAVAEALLEEGYEVKDIGSYQDNEGYYLDAAEPVCKAVQTGEYDRGILICGTGQGMNISANKFSGIRSAIAYDVFAAKMSRADNNTNVLCTGAWMMSPEDGVKMVKVWLNSDYYDTNVYGLKRVEEFEKEMKQKQ</sequence>
<keyword evidence="2 3" id="KW-0413">Isomerase</keyword>
<dbReference type="Pfam" id="PF02502">
    <property type="entry name" value="LacAB_rpiB"/>
    <property type="match status" value="1"/>
</dbReference>